<sequence>MDKNLDSQDTYKSNDVEGDLMAAFARYNATLLTLSAHLAADTGLTLSEMVACEHLRLDGPLTPREVGERVRLSSGAVTSLIDRLEGRGFATRTPHPKDRRSVLVHYTPQEQRVVGRLYAVLGHLSAEMASLSEPEKAAVTGFLTSMTAGLIEVIAEPQG</sequence>
<organism evidence="2">
    <name type="scientific">uncultured Truepera sp</name>
    <dbReference type="NCBI Taxonomy" id="543023"/>
    <lineage>
        <taxon>Bacteria</taxon>
        <taxon>Thermotogati</taxon>
        <taxon>Deinococcota</taxon>
        <taxon>Deinococci</taxon>
        <taxon>Trueperales</taxon>
        <taxon>Trueperaceae</taxon>
        <taxon>Truepera</taxon>
        <taxon>environmental samples</taxon>
    </lineage>
</organism>
<name>A0A6J4VCW8_9DEIN</name>
<dbReference type="EMBL" id="CADCWP010000132">
    <property type="protein sequence ID" value="CAA9572022.1"/>
    <property type="molecule type" value="Genomic_DNA"/>
</dbReference>
<reference evidence="2" key="1">
    <citation type="submission" date="2020-02" db="EMBL/GenBank/DDBJ databases">
        <authorList>
            <person name="Meier V. D."/>
        </authorList>
    </citation>
    <scope>NUCLEOTIDE SEQUENCE</scope>
    <source>
        <strain evidence="2">AVDCRST_MAG86</strain>
    </source>
</reference>
<dbReference type="InterPro" id="IPR000835">
    <property type="entry name" value="HTH_MarR-typ"/>
</dbReference>
<dbReference type="PANTHER" id="PTHR33164:SF43">
    <property type="entry name" value="HTH-TYPE TRANSCRIPTIONAL REPRESSOR YETL"/>
    <property type="match status" value="1"/>
</dbReference>
<accession>A0A6J4VCW8</accession>
<dbReference type="AlphaFoldDB" id="A0A6J4VCW8"/>
<feature type="domain" description="HTH marR-type" evidence="1">
    <location>
        <begin position="17"/>
        <end position="148"/>
    </location>
</feature>
<gene>
    <name evidence="2" type="ORF">AVDCRST_MAG86-1851</name>
</gene>
<dbReference type="PANTHER" id="PTHR33164">
    <property type="entry name" value="TRANSCRIPTIONAL REGULATOR, MARR FAMILY"/>
    <property type="match status" value="1"/>
</dbReference>
<dbReference type="InterPro" id="IPR036388">
    <property type="entry name" value="WH-like_DNA-bd_sf"/>
</dbReference>
<dbReference type="Gene3D" id="1.10.10.10">
    <property type="entry name" value="Winged helix-like DNA-binding domain superfamily/Winged helix DNA-binding domain"/>
    <property type="match status" value="1"/>
</dbReference>
<dbReference type="GO" id="GO:0006950">
    <property type="term" value="P:response to stress"/>
    <property type="evidence" value="ECO:0007669"/>
    <property type="project" value="TreeGrafter"/>
</dbReference>
<proteinExistence type="predicted"/>
<protein>
    <recommendedName>
        <fullName evidence="1">HTH marR-type domain-containing protein</fullName>
    </recommendedName>
</protein>
<dbReference type="SUPFAM" id="SSF46785">
    <property type="entry name" value="Winged helix' DNA-binding domain"/>
    <property type="match status" value="1"/>
</dbReference>
<dbReference type="Pfam" id="PF01047">
    <property type="entry name" value="MarR"/>
    <property type="match status" value="1"/>
</dbReference>
<evidence type="ECO:0000313" key="2">
    <source>
        <dbReference type="EMBL" id="CAA9572022.1"/>
    </source>
</evidence>
<dbReference type="PROSITE" id="PS50995">
    <property type="entry name" value="HTH_MARR_2"/>
    <property type="match status" value="1"/>
</dbReference>
<evidence type="ECO:0000259" key="1">
    <source>
        <dbReference type="PROSITE" id="PS50995"/>
    </source>
</evidence>
<dbReference type="PRINTS" id="PR00598">
    <property type="entry name" value="HTHMARR"/>
</dbReference>
<dbReference type="SMART" id="SM00347">
    <property type="entry name" value="HTH_MARR"/>
    <property type="match status" value="1"/>
</dbReference>
<dbReference type="InterPro" id="IPR036390">
    <property type="entry name" value="WH_DNA-bd_sf"/>
</dbReference>
<dbReference type="InterPro" id="IPR039422">
    <property type="entry name" value="MarR/SlyA-like"/>
</dbReference>
<dbReference type="GO" id="GO:0003700">
    <property type="term" value="F:DNA-binding transcription factor activity"/>
    <property type="evidence" value="ECO:0007669"/>
    <property type="project" value="InterPro"/>
</dbReference>